<feature type="region of interest" description="Disordered" evidence="16">
    <location>
        <begin position="655"/>
        <end position="678"/>
    </location>
</feature>
<keyword evidence="21" id="KW-1185">Reference proteome</keyword>
<feature type="transmembrane region" description="Helical" evidence="17">
    <location>
        <begin position="82"/>
        <end position="100"/>
    </location>
</feature>
<feature type="transmembrane region" description="Helical" evidence="17">
    <location>
        <begin position="755"/>
        <end position="779"/>
    </location>
</feature>
<keyword evidence="5 17" id="KW-0812">Transmembrane</keyword>
<comment type="catalytic activity">
    <reaction evidence="13">
        <text>ATP + H2O + xenobioticSide 1 = ADP + phosphate + xenobioticSide 2.</text>
        <dbReference type="EC" id="7.6.2.2"/>
    </reaction>
</comment>
<feature type="transmembrane region" description="Helical" evidence="17">
    <location>
        <begin position="299"/>
        <end position="327"/>
    </location>
</feature>
<comment type="similarity">
    <text evidence="2">Belongs to the ABC transporter superfamily. ABCC family. Conjugate transporter (TC 3.A.1.208) subfamily.</text>
</comment>
<comment type="subcellular location">
    <subcellularLocation>
        <location evidence="1">Cell membrane</location>
        <topology evidence="1">Multi-pass membrane protein</topology>
    </subcellularLocation>
</comment>
<dbReference type="InterPro" id="IPR050173">
    <property type="entry name" value="ABC_transporter_C-like"/>
</dbReference>
<evidence type="ECO:0000256" key="3">
    <source>
        <dbReference type="ARBA" id="ARBA00022448"/>
    </source>
</evidence>
<evidence type="ECO:0000256" key="17">
    <source>
        <dbReference type="SAM" id="Phobius"/>
    </source>
</evidence>
<dbReference type="GO" id="GO:0008559">
    <property type="term" value="F:ABC-type xenobiotic transporter activity"/>
    <property type="evidence" value="ECO:0007669"/>
    <property type="project" value="UniProtKB-EC"/>
</dbReference>
<feature type="transmembrane region" description="Helical" evidence="17">
    <location>
        <begin position="223"/>
        <end position="242"/>
    </location>
</feature>
<feature type="transmembrane region" description="Helical" evidence="17">
    <location>
        <begin position="120"/>
        <end position="138"/>
    </location>
</feature>
<dbReference type="InterPro" id="IPR027417">
    <property type="entry name" value="P-loop_NTPase"/>
</dbReference>
<keyword evidence="9" id="KW-1278">Translocase</keyword>
<keyword evidence="6" id="KW-0677">Repeat</keyword>
<feature type="transmembrane region" description="Helical" evidence="17">
    <location>
        <begin position="940"/>
        <end position="961"/>
    </location>
</feature>
<dbReference type="GeneTree" id="ENSGT00940000164383"/>
<evidence type="ECO:0000313" key="21">
    <source>
        <dbReference type="Proteomes" id="UP000472275"/>
    </source>
</evidence>
<comment type="catalytic activity">
    <reaction evidence="15">
        <text>17beta-estradiol 17-O-(beta-D-glucuronate)(in) + ATP + H2O = 17beta-estradiol 17-O-(beta-D-glucuronate)(out) + ADP + phosphate + H(+)</text>
        <dbReference type="Rhea" id="RHEA:60128"/>
        <dbReference type="ChEBI" id="CHEBI:15377"/>
        <dbReference type="ChEBI" id="CHEBI:15378"/>
        <dbReference type="ChEBI" id="CHEBI:30616"/>
        <dbReference type="ChEBI" id="CHEBI:43474"/>
        <dbReference type="ChEBI" id="CHEBI:82961"/>
        <dbReference type="ChEBI" id="CHEBI:456216"/>
    </reaction>
    <physiologicalReaction direction="left-to-right" evidence="15">
        <dbReference type="Rhea" id="RHEA:60129"/>
    </physiologicalReaction>
</comment>
<dbReference type="Gene3D" id="1.20.1560.10">
    <property type="entry name" value="ABC transporter type 1, transmembrane domain"/>
    <property type="match status" value="2"/>
</dbReference>
<dbReference type="PROSITE" id="PS00211">
    <property type="entry name" value="ABC_TRANSPORTER_1"/>
    <property type="match status" value="2"/>
</dbReference>
<dbReference type="CDD" id="cd03250">
    <property type="entry name" value="ABCC_MRP_domain1"/>
    <property type="match status" value="1"/>
</dbReference>
<name>A0A663DUG7_AQUCH</name>
<feature type="transmembrane region" description="Helical" evidence="17">
    <location>
        <begin position="855"/>
        <end position="875"/>
    </location>
</feature>
<keyword evidence="12 17" id="KW-0472">Membrane</keyword>
<keyword evidence="11" id="KW-0445">Lipid transport</keyword>
<sequence>MKTAVRKAQAELEKRKRKKRRREGDPDHGNNVSKAQSQDILVLEEKQPKRKKKGDKGDSGPRKDFPRGWLVKTLCKTFWQNLLLSVAFKLVHDGLVFVSPQLLKLLIAFVSDEESFAWQGYLYAILLFLTALIQSLCLQQYFSLCFQLGINVRASLTAAIYKKALTMSSATRKESTVGETVNLMSADAQRFMDTANFVHQLWSSPLQIILAIVFLWGELGPSVLAGIAVMVLLIPINGFLVAKAKTIQVRNMKNKDERMKIMSEILNGIKILKLFAWEPSFEKRVNEIRARELKDLVNFSYLQSISIFVFTCAPFLVSLASFAVYMLVDENNILDAQKAFTAISLFNVLRFPMAMLPLVLSSLVQVRLKKGQGVQGDLMIPLPKPTHEGQVCDGAGPRTPGGRCPSCLCSVTLDIAPGSLVAVVGAVGSGKSSLVSAMLGEMESIKGHINIQGSLAYVPQQAWIQNATLKDNILFGSELDEARYQQVIRACALLPDLELLPAGDQTEIGEKGINLSGGQKQRVSLARAVYSNADIYVLDDPLSAVDAHVGKYLFEHVLGPKGLLQKKTRILVTHSISFLPQVDNIVVLVAGAVSEHGSYSTLLANRGAFAQFLNLYGSQEEDASEKNTTGTGNTTGLQQLEGPCICLGVVKTPGPDPLSKSSTNSWKKAQEEPPKKLKGQQLIEKEAVETGKVKFSMYLRYLHAVGLWYSFWVAMGYVGQYVAFVGTNLWLSAWTDDAQHYLNQTYPTEQRDLRIGVFGALGVSQGESLFLLFATILSARGAMRASRVMHQQLLSNILRVPMSFFDTTPTGRIVNRFAKDIFTIDETIPMSFRSWLSCFMAIISTLLMISLATPFFTLVIIPLSIFYYFVLRFYVSTSRQLRRLDSVTRSPIYSHFGETVSGLSVIRAFGHQERFLQQNESTMDINQKSVYSWIVSNRWLAIRLEFVGSLVVFFSALLAVISKGTLEGGIVGLSVSSALNVTQTLNWLVRTSSELETNIVAVERVHEYTKVKNEAPWVTEKRPPHGWPSKGEIQFVDYKVRYRPELELVLQGITCNIRSTEKVGVVGRTGAGKSSLTNCLFRVLEAAGGTIIIDEVDIATIGLHDLRQNLTIIPQDPVLFTGTLRMNLDPFDQYTDEEVWKALELAHLKSYVQDLPEGLLHLVSEAGENLSVGQRQLVCLARALLRKAKILILDEATAAVDLETDHLIQTTIRSEFVDCTVLTIAHRLHTIMDSNRVMVLQAGRIVEYDSPEELLKKHGVFSAMAKDAGIVNTETTVL</sequence>
<comment type="catalytic activity">
    <reaction evidence="14">
        <text>leukotriene C4(in) + ATP + H2O = leukotriene C4(out) + ADP + phosphate + H(+)</text>
        <dbReference type="Rhea" id="RHEA:38963"/>
        <dbReference type="ChEBI" id="CHEBI:15377"/>
        <dbReference type="ChEBI" id="CHEBI:15378"/>
        <dbReference type="ChEBI" id="CHEBI:30616"/>
        <dbReference type="ChEBI" id="CHEBI:43474"/>
        <dbReference type="ChEBI" id="CHEBI:57973"/>
        <dbReference type="ChEBI" id="CHEBI:456216"/>
    </reaction>
    <physiologicalReaction direction="left-to-right" evidence="14">
        <dbReference type="Rhea" id="RHEA:38964"/>
    </physiologicalReaction>
</comment>
<feature type="transmembrane region" description="Helical" evidence="17">
    <location>
        <begin position="832"/>
        <end position="849"/>
    </location>
</feature>
<feature type="compositionally biased region" description="Polar residues" evidence="16">
    <location>
        <begin position="30"/>
        <end position="39"/>
    </location>
</feature>
<reference evidence="20" key="1">
    <citation type="submission" date="2025-08" db="UniProtKB">
        <authorList>
            <consortium name="Ensembl"/>
        </authorList>
    </citation>
    <scope>IDENTIFICATION</scope>
</reference>
<evidence type="ECO:0000256" key="13">
    <source>
        <dbReference type="ARBA" id="ARBA00034018"/>
    </source>
</evidence>
<evidence type="ECO:0000256" key="1">
    <source>
        <dbReference type="ARBA" id="ARBA00004651"/>
    </source>
</evidence>
<gene>
    <name evidence="20" type="primary">ABCC2</name>
</gene>
<evidence type="ECO:0000256" key="12">
    <source>
        <dbReference type="ARBA" id="ARBA00023136"/>
    </source>
</evidence>
<dbReference type="CDD" id="cd03244">
    <property type="entry name" value="ABCC_MRP_domain2"/>
    <property type="match status" value="1"/>
</dbReference>
<evidence type="ECO:0000256" key="10">
    <source>
        <dbReference type="ARBA" id="ARBA00022989"/>
    </source>
</evidence>
<feature type="transmembrane region" description="Helical" evidence="17">
    <location>
        <begin position="197"/>
        <end position="217"/>
    </location>
</feature>
<feature type="domain" description="ABC transmembrane type-1" evidence="19">
    <location>
        <begin position="83"/>
        <end position="365"/>
    </location>
</feature>
<feature type="domain" description="ABC transporter" evidence="18">
    <location>
        <begin position="386"/>
        <end position="615"/>
    </location>
</feature>
<dbReference type="FunFam" id="1.20.1560.10:FF:000001">
    <property type="entry name" value="ATP-binding cassette subfamily C member 1"/>
    <property type="match status" value="1"/>
</dbReference>
<feature type="domain" description="ABC transmembrane type-1" evidence="19">
    <location>
        <begin position="711"/>
        <end position="997"/>
    </location>
</feature>
<accession>A0A663DUG7</accession>
<protein>
    <recommendedName>
        <fullName evidence="22">ATP binding cassette subfamily C member 2</fullName>
    </recommendedName>
</protein>
<evidence type="ECO:0000256" key="4">
    <source>
        <dbReference type="ARBA" id="ARBA00022475"/>
    </source>
</evidence>
<evidence type="ECO:0000313" key="20">
    <source>
        <dbReference type="Ensembl" id="ENSACCP00020003394.1"/>
    </source>
</evidence>
<dbReference type="NCBIfam" id="TIGR00957">
    <property type="entry name" value="MRP_assoc_pro"/>
    <property type="match status" value="1"/>
</dbReference>
<dbReference type="Ensembl" id="ENSACCT00020003522.1">
    <property type="protein sequence ID" value="ENSACCP00020003394.1"/>
    <property type="gene ID" value="ENSACCG00020002084.1"/>
</dbReference>
<dbReference type="PROSITE" id="PS50929">
    <property type="entry name" value="ABC_TM1F"/>
    <property type="match status" value="2"/>
</dbReference>
<evidence type="ECO:0000256" key="7">
    <source>
        <dbReference type="ARBA" id="ARBA00022741"/>
    </source>
</evidence>
<dbReference type="FunFam" id="1.20.1560.10:FF:000007">
    <property type="entry name" value="ATP-binding cassette subfamily C member 1"/>
    <property type="match status" value="1"/>
</dbReference>
<dbReference type="InterPro" id="IPR003593">
    <property type="entry name" value="AAA+_ATPase"/>
</dbReference>
<feature type="region of interest" description="Disordered" evidence="16">
    <location>
        <begin position="1"/>
        <end position="63"/>
    </location>
</feature>
<evidence type="ECO:0000256" key="16">
    <source>
        <dbReference type="SAM" id="MobiDB-lite"/>
    </source>
</evidence>
<feature type="domain" description="ABC transporter" evidence="18">
    <location>
        <begin position="1033"/>
        <end position="1267"/>
    </location>
</feature>
<dbReference type="Proteomes" id="UP000472275">
    <property type="component" value="Chromosome 11"/>
</dbReference>
<dbReference type="Gene3D" id="3.40.50.300">
    <property type="entry name" value="P-loop containing nucleotide triphosphate hydrolases"/>
    <property type="match status" value="2"/>
</dbReference>
<dbReference type="InterPro" id="IPR003439">
    <property type="entry name" value="ABC_transporter-like_ATP-bd"/>
</dbReference>
<evidence type="ECO:0000256" key="6">
    <source>
        <dbReference type="ARBA" id="ARBA00022737"/>
    </source>
</evidence>
<dbReference type="GO" id="GO:0016887">
    <property type="term" value="F:ATP hydrolysis activity"/>
    <property type="evidence" value="ECO:0007669"/>
    <property type="project" value="InterPro"/>
</dbReference>
<evidence type="ECO:0000259" key="19">
    <source>
        <dbReference type="PROSITE" id="PS50929"/>
    </source>
</evidence>
<keyword evidence="3" id="KW-0813">Transport</keyword>
<reference evidence="20" key="2">
    <citation type="submission" date="2025-09" db="UniProtKB">
        <authorList>
            <consortium name="Ensembl"/>
        </authorList>
    </citation>
    <scope>IDENTIFICATION</scope>
</reference>
<dbReference type="SUPFAM" id="SSF90123">
    <property type="entry name" value="ABC transporter transmembrane region"/>
    <property type="match status" value="2"/>
</dbReference>
<dbReference type="CDD" id="cd18595">
    <property type="entry name" value="ABC_6TM_MRP1_2_3_6_D1_like"/>
    <property type="match status" value="1"/>
</dbReference>
<dbReference type="FunFam" id="3.40.50.300:FF:000293">
    <property type="entry name" value="ATP binding cassette subfamily C member 1"/>
    <property type="match status" value="1"/>
</dbReference>
<evidence type="ECO:0008006" key="22">
    <source>
        <dbReference type="Google" id="ProtNLM"/>
    </source>
</evidence>
<evidence type="ECO:0000259" key="18">
    <source>
        <dbReference type="PROSITE" id="PS50893"/>
    </source>
</evidence>
<keyword evidence="4" id="KW-1003">Cell membrane</keyword>
<feature type="transmembrane region" description="Helical" evidence="17">
    <location>
        <begin position="701"/>
        <end position="724"/>
    </location>
</feature>
<dbReference type="InterPro" id="IPR011527">
    <property type="entry name" value="ABC1_TM_dom"/>
</dbReference>
<organism evidence="20 21">
    <name type="scientific">Aquila chrysaetos chrysaetos</name>
    <dbReference type="NCBI Taxonomy" id="223781"/>
    <lineage>
        <taxon>Eukaryota</taxon>
        <taxon>Metazoa</taxon>
        <taxon>Chordata</taxon>
        <taxon>Craniata</taxon>
        <taxon>Vertebrata</taxon>
        <taxon>Euteleostomi</taxon>
        <taxon>Archelosauria</taxon>
        <taxon>Archosauria</taxon>
        <taxon>Dinosauria</taxon>
        <taxon>Saurischia</taxon>
        <taxon>Theropoda</taxon>
        <taxon>Coelurosauria</taxon>
        <taxon>Aves</taxon>
        <taxon>Neognathae</taxon>
        <taxon>Neoaves</taxon>
        <taxon>Telluraves</taxon>
        <taxon>Accipitrimorphae</taxon>
        <taxon>Accipitriformes</taxon>
        <taxon>Accipitridae</taxon>
        <taxon>Accipitrinae</taxon>
        <taxon>Aquila</taxon>
    </lineage>
</organism>
<evidence type="ECO:0000256" key="15">
    <source>
        <dbReference type="ARBA" id="ARBA00047576"/>
    </source>
</evidence>
<keyword evidence="8" id="KW-0067">ATP-binding</keyword>
<feature type="transmembrane region" description="Helical" evidence="17">
    <location>
        <begin position="339"/>
        <end position="360"/>
    </location>
</feature>
<dbReference type="InterPro" id="IPR005292">
    <property type="entry name" value="MRP"/>
</dbReference>
<dbReference type="Pfam" id="PF00664">
    <property type="entry name" value="ABC_membrane"/>
    <property type="match status" value="2"/>
</dbReference>
<dbReference type="GO" id="GO:0006869">
    <property type="term" value="P:lipid transport"/>
    <property type="evidence" value="ECO:0007669"/>
    <property type="project" value="UniProtKB-KW"/>
</dbReference>
<dbReference type="Pfam" id="PF00005">
    <property type="entry name" value="ABC_tran"/>
    <property type="match status" value="2"/>
</dbReference>
<dbReference type="CDD" id="cd18603">
    <property type="entry name" value="ABC_6TM_MRP1_2_3_6_D2_like"/>
    <property type="match status" value="1"/>
</dbReference>
<dbReference type="SMART" id="SM00382">
    <property type="entry name" value="AAA"/>
    <property type="match status" value="2"/>
</dbReference>
<dbReference type="InterPro" id="IPR036640">
    <property type="entry name" value="ABC1_TM_sf"/>
</dbReference>
<evidence type="ECO:0000256" key="5">
    <source>
        <dbReference type="ARBA" id="ARBA00022692"/>
    </source>
</evidence>
<evidence type="ECO:0000256" key="11">
    <source>
        <dbReference type="ARBA" id="ARBA00023055"/>
    </source>
</evidence>
<dbReference type="PROSITE" id="PS50893">
    <property type="entry name" value="ABC_TRANSPORTER_2"/>
    <property type="match status" value="2"/>
</dbReference>
<dbReference type="SUPFAM" id="SSF52540">
    <property type="entry name" value="P-loop containing nucleoside triphosphate hydrolases"/>
    <property type="match status" value="2"/>
</dbReference>
<dbReference type="PANTHER" id="PTHR24223">
    <property type="entry name" value="ATP-BINDING CASSETTE SUB-FAMILY C"/>
    <property type="match status" value="1"/>
</dbReference>
<proteinExistence type="inferred from homology"/>
<dbReference type="AlphaFoldDB" id="A0A663DUG7"/>
<dbReference type="FunFam" id="3.40.50.300:FF:000074">
    <property type="entry name" value="Multidrug resistance-associated protein 5 isoform 1"/>
    <property type="match status" value="1"/>
</dbReference>
<dbReference type="InterPro" id="IPR017871">
    <property type="entry name" value="ABC_transporter-like_CS"/>
</dbReference>
<dbReference type="PANTHER" id="PTHR24223:SF176">
    <property type="entry name" value="ATP-BINDING CASSETTE SUB-FAMILY C MEMBER 2"/>
    <property type="match status" value="1"/>
</dbReference>
<keyword evidence="10 17" id="KW-1133">Transmembrane helix</keyword>
<evidence type="ECO:0000256" key="8">
    <source>
        <dbReference type="ARBA" id="ARBA00022840"/>
    </source>
</evidence>
<evidence type="ECO:0000256" key="9">
    <source>
        <dbReference type="ARBA" id="ARBA00022967"/>
    </source>
</evidence>
<keyword evidence="7" id="KW-0547">Nucleotide-binding</keyword>
<dbReference type="GO" id="GO:0005524">
    <property type="term" value="F:ATP binding"/>
    <property type="evidence" value="ECO:0007669"/>
    <property type="project" value="UniProtKB-KW"/>
</dbReference>
<dbReference type="GO" id="GO:0016324">
    <property type="term" value="C:apical plasma membrane"/>
    <property type="evidence" value="ECO:0007669"/>
    <property type="project" value="TreeGrafter"/>
</dbReference>
<evidence type="ECO:0000256" key="14">
    <source>
        <dbReference type="ARBA" id="ARBA00047523"/>
    </source>
</evidence>
<evidence type="ECO:0000256" key="2">
    <source>
        <dbReference type="ARBA" id="ARBA00009726"/>
    </source>
</evidence>